<comment type="caution">
    <text evidence="4">The sequence shown here is derived from an EMBL/GenBank/DDBJ whole genome shotgun (WGS) entry which is preliminary data.</text>
</comment>
<evidence type="ECO:0000256" key="1">
    <source>
        <dbReference type="ARBA" id="ARBA00010271"/>
    </source>
</evidence>
<dbReference type="AlphaFoldDB" id="A0A0M0JEA2"/>
<sequence>MTTRAADGHVTLHAAHAAHNAPRRPSVYVYELWDHTSLILQYRGYAGYCVHRTFDELNRTVFNDNYAYTIETALHEWLLRSPHRTVDGASADFFYVPSYLACTILPVYDWVGPGPFATGFPMRPVTAMRMALDALQQIRQRWPFFNASVASGRVDHLWLFPHDEGACWAPLELFEHSIVLTHWGRMDAKPTSSSRYVPDNWEAHWTLDQRAPAGQAWSFPPARQGGSRALIGTHPCYRPDRDLVIPVFAPVAKWQATPWLRTATEKPAEKPTEMPAAQQPAQHGAQQHRAVLGTAQSARPPPWDSQPRTTLAYFSGNLAQNEPLKYGRGIRQRLYKAFKGVPGWHLENKVGSRYSNDLSTSYFCIVPPGGDGWSSRVDDAVRHGCIPVIIMDNVHMPFETVLNYSAFAIRIAEKDVEQLDGLLRSVLPSTRRSMGEAMERLWTRFVYAKSFLEADRFLPSHPTRTLPTDFLKDNPALVKLQAVVDGGAPDAFDTIMLTLATRGGAPARTDPSAPGKLRKVQQR</sequence>
<dbReference type="InterPro" id="IPR040911">
    <property type="entry name" value="Exostosin_GT47"/>
</dbReference>
<accession>A0A0M0JEA2</accession>
<evidence type="ECO:0000256" key="2">
    <source>
        <dbReference type="SAM" id="MobiDB-lite"/>
    </source>
</evidence>
<dbReference type="OrthoDB" id="1924787at2759"/>
<dbReference type="EMBL" id="JWZX01003082">
    <property type="protein sequence ID" value="KOO24548.1"/>
    <property type="molecule type" value="Genomic_DNA"/>
</dbReference>
<reference evidence="5" key="1">
    <citation type="journal article" date="2015" name="PLoS Genet.">
        <title>Genome Sequence and Transcriptome Analyses of Chrysochromulina tobin: Metabolic Tools for Enhanced Algal Fitness in the Prominent Order Prymnesiales (Haptophyceae).</title>
        <authorList>
            <person name="Hovde B.T."/>
            <person name="Deodato C.R."/>
            <person name="Hunsperger H.M."/>
            <person name="Ryken S.A."/>
            <person name="Yost W."/>
            <person name="Jha R.K."/>
            <person name="Patterson J."/>
            <person name="Monnat R.J. Jr."/>
            <person name="Barlow S.B."/>
            <person name="Starkenburg S.R."/>
            <person name="Cattolico R.A."/>
        </authorList>
    </citation>
    <scope>NUCLEOTIDE SEQUENCE</scope>
    <source>
        <strain evidence="5">CCMP291</strain>
    </source>
</reference>
<keyword evidence="4" id="KW-0808">Transferase</keyword>
<dbReference type="Proteomes" id="UP000037460">
    <property type="component" value="Unassembled WGS sequence"/>
</dbReference>
<evidence type="ECO:0000313" key="5">
    <source>
        <dbReference type="Proteomes" id="UP000037460"/>
    </source>
</evidence>
<feature type="compositionally biased region" description="Low complexity" evidence="2">
    <location>
        <begin position="275"/>
        <end position="286"/>
    </location>
</feature>
<dbReference type="InterPro" id="IPR004263">
    <property type="entry name" value="Exostosin"/>
</dbReference>
<gene>
    <name evidence="4" type="ORF">Ctob_002635</name>
</gene>
<proteinExistence type="inferred from homology"/>
<evidence type="ECO:0000313" key="4">
    <source>
        <dbReference type="EMBL" id="KOO24548.1"/>
    </source>
</evidence>
<keyword evidence="5" id="KW-1185">Reference proteome</keyword>
<name>A0A0M0JEA2_9EUKA</name>
<feature type="region of interest" description="Disordered" evidence="2">
    <location>
        <begin position="503"/>
        <end position="523"/>
    </location>
</feature>
<protein>
    <submittedName>
        <fullName evidence="4">Exostosin-like glycosyltransferase</fullName>
    </submittedName>
</protein>
<organism evidence="4 5">
    <name type="scientific">Chrysochromulina tobinii</name>
    <dbReference type="NCBI Taxonomy" id="1460289"/>
    <lineage>
        <taxon>Eukaryota</taxon>
        <taxon>Haptista</taxon>
        <taxon>Haptophyta</taxon>
        <taxon>Prymnesiophyceae</taxon>
        <taxon>Prymnesiales</taxon>
        <taxon>Chrysochromulinaceae</taxon>
        <taxon>Chrysochromulina</taxon>
    </lineage>
</organism>
<feature type="region of interest" description="Disordered" evidence="2">
    <location>
        <begin position="265"/>
        <end position="286"/>
    </location>
</feature>
<evidence type="ECO:0000259" key="3">
    <source>
        <dbReference type="Pfam" id="PF03016"/>
    </source>
</evidence>
<dbReference type="Pfam" id="PF03016">
    <property type="entry name" value="Exostosin_GT47"/>
    <property type="match status" value="1"/>
</dbReference>
<dbReference type="PANTHER" id="PTHR11062:SF268">
    <property type="entry name" value="FAMILY PROTEIN, PUTATIVE, EXPRESSED-RELATED"/>
    <property type="match status" value="1"/>
</dbReference>
<feature type="domain" description="Exostosin GT47" evidence="3">
    <location>
        <begin position="24"/>
        <end position="426"/>
    </location>
</feature>
<dbReference type="GO" id="GO:0016757">
    <property type="term" value="F:glycosyltransferase activity"/>
    <property type="evidence" value="ECO:0007669"/>
    <property type="project" value="InterPro"/>
</dbReference>
<dbReference type="PANTHER" id="PTHR11062">
    <property type="entry name" value="EXOSTOSIN HEPARAN SULFATE GLYCOSYLTRANSFERASE -RELATED"/>
    <property type="match status" value="1"/>
</dbReference>
<comment type="similarity">
    <text evidence="1">Belongs to the glycosyltransferase 47 family.</text>
</comment>